<protein>
    <recommendedName>
        <fullName evidence="3">Tn3 transposase DDE domain-containing protein</fullName>
    </recommendedName>
</protein>
<evidence type="ECO:0000313" key="1">
    <source>
        <dbReference type="EMBL" id="MBT0724817.1"/>
    </source>
</evidence>
<dbReference type="RefSeq" id="WP_214237478.1">
    <property type="nucleotide sequence ID" value="NZ_JABBFR010000013.1"/>
</dbReference>
<gene>
    <name evidence="1" type="ORF">HH682_10320</name>
</gene>
<dbReference type="EMBL" id="JABBFR010000013">
    <property type="protein sequence ID" value="MBT0724817.1"/>
    <property type="molecule type" value="Genomic_DNA"/>
</dbReference>
<proteinExistence type="predicted"/>
<reference evidence="1 2" key="1">
    <citation type="submission" date="2020-04" db="EMBL/GenBank/DDBJ databases">
        <title>Genome sequencing of Rosenbergiella species.</title>
        <authorList>
            <person name="Alvarez-Perez S."/>
            <person name="Lievens B."/>
        </authorList>
    </citation>
    <scope>NUCLEOTIDE SEQUENCE [LARGE SCALE GENOMIC DNA]</scope>
    <source>
        <strain evidence="1 2">S61</strain>
    </source>
</reference>
<sequence>MSPVAWQHIFLNGHYAFISEGKELDLDAMIEGLTLSMGSPQNFGGFPLTTPNRGLV</sequence>
<evidence type="ECO:0000313" key="2">
    <source>
        <dbReference type="Proteomes" id="UP000790096"/>
    </source>
</evidence>
<accession>A0ABS5T038</accession>
<evidence type="ECO:0008006" key="3">
    <source>
        <dbReference type="Google" id="ProtNLM"/>
    </source>
</evidence>
<organism evidence="1 2">
    <name type="scientific">Rosenbergiella gaditana</name>
    <dbReference type="NCBI Taxonomy" id="2726987"/>
    <lineage>
        <taxon>Bacteria</taxon>
        <taxon>Pseudomonadati</taxon>
        <taxon>Pseudomonadota</taxon>
        <taxon>Gammaproteobacteria</taxon>
        <taxon>Enterobacterales</taxon>
        <taxon>Erwiniaceae</taxon>
        <taxon>Rosenbergiella</taxon>
    </lineage>
</organism>
<name>A0ABS5T038_9GAMM</name>
<dbReference type="Proteomes" id="UP000790096">
    <property type="component" value="Unassembled WGS sequence"/>
</dbReference>
<comment type="caution">
    <text evidence="1">The sequence shown here is derived from an EMBL/GenBank/DDBJ whole genome shotgun (WGS) entry which is preliminary data.</text>
</comment>
<keyword evidence="2" id="KW-1185">Reference proteome</keyword>